<reference evidence="8" key="1">
    <citation type="submission" date="2022-03" db="EMBL/GenBank/DDBJ databases">
        <title>Draft genome sequence of Aduncisulcus paluster, a free-living microaerophilic Fornicata.</title>
        <authorList>
            <person name="Yuyama I."/>
            <person name="Kume K."/>
            <person name="Tamura T."/>
            <person name="Inagaki Y."/>
            <person name="Hashimoto T."/>
        </authorList>
    </citation>
    <scope>NUCLEOTIDE SEQUENCE</scope>
    <source>
        <strain evidence="8">NY0171</strain>
    </source>
</reference>
<evidence type="ECO:0000259" key="7">
    <source>
        <dbReference type="PROSITE" id="PS51886"/>
    </source>
</evidence>
<keyword evidence="4" id="KW-0175">Coiled coil</keyword>
<dbReference type="Pfam" id="PF00643">
    <property type="entry name" value="zf-B_box"/>
    <property type="match status" value="1"/>
</dbReference>
<dbReference type="SMART" id="SM00336">
    <property type="entry name" value="BBOX"/>
    <property type="match status" value="1"/>
</dbReference>
<keyword evidence="3" id="KW-0863">Zinc-finger</keyword>
<evidence type="ECO:0000256" key="4">
    <source>
        <dbReference type="SAM" id="Coils"/>
    </source>
</evidence>
<dbReference type="InterPro" id="IPR000315">
    <property type="entry name" value="Znf_B-box"/>
</dbReference>
<dbReference type="CDD" id="cd19821">
    <property type="entry name" value="Bbox1_BBX-like"/>
    <property type="match status" value="1"/>
</dbReference>
<dbReference type="EMBL" id="BQXS01011093">
    <property type="protein sequence ID" value="GKT35909.1"/>
    <property type="molecule type" value="Genomic_DNA"/>
</dbReference>
<dbReference type="InterPro" id="IPR006571">
    <property type="entry name" value="TLDc_dom"/>
</dbReference>
<feature type="region of interest" description="Disordered" evidence="5">
    <location>
        <begin position="676"/>
        <end position="756"/>
    </location>
</feature>
<evidence type="ECO:0000313" key="9">
    <source>
        <dbReference type="Proteomes" id="UP001057375"/>
    </source>
</evidence>
<keyword evidence="1" id="KW-0479">Metal-binding</keyword>
<feature type="region of interest" description="Disordered" evidence="5">
    <location>
        <begin position="487"/>
        <end position="514"/>
    </location>
</feature>
<evidence type="ECO:0000256" key="1">
    <source>
        <dbReference type="ARBA" id="ARBA00022723"/>
    </source>
</evidence>
<evidence type="ECO:0000256" key="2">
    <source>
        <dbReference type="ARBA" id="ARBA00022833"/>
    </source>
</evidence>
<proteinExistence type="predicted"/>
<feature type="coiled-coil region" evidence="4">
    <location>
        <begin position="301"/>
        <end position="360"/>
    </location>
</feature>
<keyword evidence="9" id="KW-1185">Reference proteome</keyword>
<feature type="domain" description="TLDc" evidence="7">
    <location>
        <begin position="794"/>
        <end position="959"/>
    </location>
</feature>
<dbReference type="InterPro" id="IPR049808">
    <property type="entry name" value="CONSTANS-like_Bbox1"/>
</dbReference>
<dbReference type="PANTHER" id="PTHR31717">
    <property type="entry name" value="ZINC FINGER PROTEIN CONSTANS-LIKE 10"/>
    <property type="match status" value="1"/>
</dbReference>
<dbReference type="Pfam" id="PF07534">
    <property type="entry name" value="TLD"/>
    <property type="match status" value="1"/>
</dbReference>
<feature type="region of interest" description="Disordered" evidence="5">
    <location>
        <begin position="586"/>
        <end position="606"/>
    </location>
</feature>
<evidence type="ECO:0000313" key="8">
    <source>
        <dbReference type="EMBL" id="GKT35909.1"/>
    </source>
</evidence>
<name>A0ABQ5KWT0_9EUKA</name>
<sequence>MSGIPLKVGDPGWELVEYQLRLACVTTDIIITSIHDVRGDARQASEDSIVWLPTHTTDPSKLDSRPVKVFKRINLANTPSHGGQYEFYMCSSPSSDKAYCMEGEENVRNTKLPDGFSCIYQHIPSFVSPAISQRIKAAEQDIRAPLLQNGEESLILSEALKEMKEIHADRSLRDISQSALAALYGGEVTYPSGGAVTPMFLVSFTVDQDRRLKESLCDNCNERIATLYCDSDKAKLCPECDAHIHSVSRIASRHKRVPLTDHPSFFGNCKHHPDQVCTHYDFELDCALCVKCKMEGTHAVGENATHKLVELKEAYDQAKEASTKQDRGISSRCSQLRSRLREVDERMREVCRNSKEIEEELFTIVRKAVNSLRKATSKKIALLISDELRLERDLIDIGVSEQFLQVEKEELNPVEFMRMWKEHQRLRDKVREKYDDEKSMGSSSFISTLADTSIQGHIAVFSNGQICEDDEGHHGDDHPRASTRHVHIQQPVQQPVRRASPRPHTSASLAEVGSAAVHSAAPMTAATNPPLQSPTSTIPEFSMPVWDEPLEEHREERSDIGTSGFGDSGFGFEGAGGGFRATLFKKSKKRKRGSKGTLGGPMHSSAMFNSTIMADDIAVEQTPASQLTTEELGAAGPHQKLASMSSAEKSVMQRRLGAQKDGTNAFRSFGERFATMAKKKKDERDEQERVEREKREKAESVAADRRVGESTRTDDDDHLFSTTVGSSRGPVGAPRLPKQPKMVAHKPPTSSSVSMPAPAADFRHARLTTEAEARRQQMLKAGVQISSQPFVDSSILTTSFAQLLYFSLPYDFAPITLNLYNSKDFGMNLQTLQAVSSDNGATCIIIKCGERVFGGFASQSWSMDGKPFGDSNSFLFSLDGNFKLKCKTHRDAIPQYGDSTRLSFGVTDLVLAGEELESCISEVEDSYTIGLEPGSVQAQTLLAGRREFQPDAIEVWKFSMPHE</sequence>
<dbReference type="PANTHER" id="PTHR31717:SF45">
    <property type="entry name" value="ZINC FINGER PROTEIN CONSTANS-LIKE 14-RELATED"/>
    <property type="match status" value="1"/>
</dbReference>
<organism evidence="8 9">
    <name type="scientific">Aduncisulcus paluster</name>
    <dbReference type="NCBI Taxonomy" id="2918883"/>
    <lineage>
        <taxon>Eukaryota</taxon>
        <taxon>Metamonada</taxon>
        <taxon>Carpediemonas-like organisms</taxon>
        <taxon>Aduncisulcus</taxon>
    </lineage>
</organism>
<keyword evidence="2" id="KW-0862">Zinc</keyword>
<gene>
    <name evidence="8" type="ORF">ADUPG1_008972</name>
</gene>
<evidence type="ECO:0000259" key="6">
    <source>
        <dbReference type="PROSITE" id="PS50119"/>
    </source>
</evidence>
<dbReference type="SMART" id="SM00584">
    <property type="entry name" value="TLDc"/>
    <property type="match status" value="1"/>
</dbReference>
<dbReference type="PROSITE" id="PS51886">
    <property type="entry name" value="TLDC"/>
    <property type="match status" value="1"/>
</dbReference>
<feature type="domain" description="B box-type" evidence="6">
    <location>
        <begin position="212"/>
        <end position="259"/>
    </location>
</feature>
<evidence type="ECO:0000256" key="3">
    <source>
        <dbReference type="PROSITE-ProRule" id="PRU00024"/>
    </source>
</evidence>
<comment type="caution">
    <text evidence="8">The sequence shown here is derived from an EMBL/GenBank/DDBJ whole genome shotgun (WGS) entry which is preliminary data.</text>
</comment>
<dbReference type="Gene3D" id="3.30.160.60">
    <property type="entry name" value="Classic Zinc Finger"/>
    <property type="match status" value="1"/>
</dbReference>
<protein>
    <submittedName>
        <fullName evidence="8">Uncharacterized protein</fullName>
    </submittedName>
</protein>
<evidence type="ECO:0000256" key="5">
    <source>
        <dbReference type="SAM" id="MobiDB-lite"/>
    </source>
</evidence>
<accession>A0ABQ5KWT0</accession>
<feature type="compositionally biased region" description="Low complexity" evidence="5">
    <location>
        <begin position="488"/>
        <end position="498"/>
    </location>
</feature>
<feature type="compositionally biased region" description="Basic and acidic residues" evidence="5">
    <location>
        <begin position="680"/>
        <end position="719"/>
    </location>
</feature>
<dbReference type="Proteomes" id="UP001057375">
    <property type="component" value="Unassembled WGS sequence"/>
</dbReference>
<dbReference type="PROSITE" id="PS50119">
    <property type="entry name" value="ZF_BBOX"/>
    <property type="match status" value="1"/>
</dbReference>